<evidence type="ECO:0000259" key="2">
    <source>
        <dbReference type="SMART" id="SM00642"/>
    </source>
</evidence>
<accession>A0ABT1QNL5</accession>
<dbReference type="InterPro" id="IPR017853">
    <property type="entry name" value="GH"/>
</dbReference>
<sequence length="559" mass="62198">MTQSVQAIATTPPAREMEPWWKTAVVYQVYIRSFADGNGDGIGDVAGLRAKLPYLAQLGVDAVWINPWYPSPMADAGYDVADFRTIEPSYGTLAEGEAFIAEAHALGIRVILDIVPNHTSSDHRWFQAALRDDPGARDRYIFRPGRGPGGDLPPNDWQSAFGGPAWTRLGTGEWYLHLFAPAQPDLNWENPEVRAEFEDILRFWFDKGVDGFRIDVAHGLAKDPALPDAGERLALSQHTGPHPAWDQDAVHEVYRGWRSVANEYADRVFVAEAWVPSNDRLARYLRPDELHTAFQFDFLRAPWSGDSIRAVIDDALEQAATVGAPATWVLSNHDVPRTVTRYSRSQPDHLVETDWERARWAGEQPDLALGRRRARAAALLQLSLPGTAYIYQGEELGLEEVEDLPGDVRQDPTWFQTGFTDVGRDGCRVPIPWSDDAAPYGFSPLDAESDTWLPQPGHWAPHTAQAQQGNDGSFLTLYRRALALRPQLWTTEAPVEWLDSPRDVLAFARGELQCWVNTGTTDIELPAGMQVVLGSVPGITDGVLPTDTSVWLAEAEHDR</sequence>
<dbReference type="InterPro" id="IPR045857">
    <property type="entry name" value="O16G_dom_2"/>
</dbReference>
<protein>
    <submittedName>
        <fullName evidence="3">Glycoside hydrolase family 13 protein</fullName>
    </submittedName>
</protein>
<dbReference type="GO" id="GO:0016787">
    <property type="term" value="F:hydrolase activity"/>
    <property type="evidence" value="ECO:0007669"/>
    <property type="project" value="UniProtKB-KW"/>
</dbReference>
<evidence type="ECO:0000256" key="1">
    <source>
        <dbReference type="ARBA" id="ARBA00008061"/>
    </source>
</evidence>
<dbReference type="RefSeq" id="WP_255974690.1">
    <property type="nucleotide sequence ID" value="NZ_JANFQF010000039.1"/>
</dbReference>
<dbReference type="PANTHER" id="PTHR10357:SF179">
    <property type="entry name" value="NEUTRAL AND BASIC AMINO ACID TRANSPORT PROTEIN RBAT"/>
    <property type="match status" value="1"/>
</dbReference>
<organism evidence="3 4">
    <name type="scientific">Rhodococcus tibetensis</name>
    <dbReference type="NCBI Taxonomy" id="2965064"/>
    <lineage>
        <taxon>Bacteria</taxon>
        <taxon>Bacillati</taxon>
        <taxon>Actinomycetota</taxon>
        <taxon>Actinomycetes</taxon>
        <taxon>Mycobacteriales</taxon>
        <taxon>Nocardiaceae</taxon>
        <taxon>Rhodococcus</taxon>
    </lineage>
</organism>
<name>A0ABT1QNL5_9NOCA</name>
<gene>
    <name evidence="3" type="ORF">NOF53_27075</name>
</gene>
<feature type="domain" description="Glycosyl hydrolase family 13 catalytic" evidence="2">
    <location>
        <begin position="28"/>
        <end position="428"/>
    </location>
</feature>
<dbReference type="SUPFAM" id="SSF51445">
    <property type="entry name" value="(Trans)glycosidases"/>
    <property type="match status" value="1"/>
</dbReference>
<dbReference type="Gene3D" id="3.90.400.10">
    <property type="entry name" value="Oligo-1,6-glucosidase, Domain 2"/>
    <property type="match status" value="1"/>
</dbReference>
<keyword evidence="3" id="KW-0378">Hydrolase</keyword>
<comment type="similarity">
    <text evidence="1">Belongs to the glycosyl hydrolase 13 family.</text>
</comment>
<dbReference type="InterPro" id="IPR006047">
    <property type="entry name" value="GH13_cat_dom"/>
</dbReference>
<proteinExistence type="inferred from homology"/>
<dbReference type="SMART" id="SM00642">
    <property type="entry name" value="Aamy"/>
    <property type="match status" value="1"/>
</dbReference>
<dbReference type="CDD" id="cd11332">
    <property type="entry name" value="AmyAc_OligoGlu_TS"/>
    <property type="match status" value="1"/>
</dbReference>
<keyword evidence="4" id="KW-1185">Reference proteome</keyword>
<comment type="caution">
    <text evidence="3">The sequence shown here is derived from an EMBL/GenBank/DDBJ whole genome shotgun (WGS) entry which is preliminary data.</text>
</comment>
<dbReference type="Gene3D" id="3.20.20.80">
    <property type="entry name" value="Glycosidases"/>
    <property type="match status" value="2"/>
</dbReference>
<dbReference type="Pfam" id="PF00128">
    <property type="entry name" value="Alpha-amylase"/>
    <property type="match status" value="1"/>
</dbReference>
<dbReference type="EMBL" id="JANFQF010000039">
    <property type="protein sequence ID" value="MCQ4122770.1"/>
    <property type="molecule type" value="Genomic_DNA"/>
</dbReference>
<evidence type="ECO:0000313" key="3">
    <source>
        <dbReference type="EMBL" id="MCQ4122770.1"/>
    </source>
</evidence>
<evidence type="ECO:0000313" key="4">
    <source>
        <dbReference type="Proteomes" id="UP001524501"/>
    </source>
</evidence>
<reference evidence="3 4" key="1">
    <citation type="submission" date="2022-07" db="EMBL/GenBank/DDBJ databases">
        <title>Degradation activity of malathion, p-nitrophenol and potential low-temperature adaptation strategy of Rhodococcus sp. FXJ9.536.</title>
        <authorList>
            <person name="Huang J."/>
            <person name="Huang Y."/>
        </authorList>
    </citation>
    <scope>NUCLEOTIDE SEQUENCE [LARGE SCALE GENOMIC DNA]</scope>
    <source>
        <strain evidence="3 4">FXJ9.536</strain>
    </source>
</reference>
<dbReference type="Proteomes" id="UP001524501">
    <property type="component" value="Unassembled WGS sequence"/>
</dbReference>
<dbReference type="PANTHER" id="PTHR10357">
    <property type="entry name" value="ALPHA-AMYLASE FAMILY MEMBER"/>
    <property type="match status" value="1"/>
</dbReference>